<dbReference type="EMBL" id="JAUEPT010000227">
    <property type="protein sequence ID" value="KAK0429631.1"/>
    <property type="molecule type" value="Genomic_DNA"/>
</dbReference>
<organism evidence="1 2">
    <name type="scientific">Armillaria borealis</name>
    <dbReference type="NCBI Taxonomy" id="47425"/>
    <lineage>
        <taxon>Eukaryota</taxon>
        <taxon>Fungi</taxon>
        <taxon>Dikarya</taxon>
        <taxon>Basidiomycota</taxon>
        <taxon>Agaricomycotina</taxon>
        <taxon>Agaricomycetes</taxon>
        <taxon>Agaricomycetidae</taxon>
        <taxon>Agaricales</taxon>
        <taxon>Marasmiineae</taxon>
        <taxon>Physalacriaceae</taxon>
        <taxon>Armillaria</taxon>
    </lineage>
</organism>
<gene>
    <name evidence="1" type="ORF">EV421DRAFT_1723027</name>
</gene>
<comment type="caution">
    <text evidence="1">The sequence shown here is derived from an EMBL/GenBank/DDBJ whole genome shotgun (WGS) entry which is preliminary data.</text>
</comment>
<dbReference type="AlphaFoldDB" id="A0AA39MCE0"/>
<keyword evidence="2" id="KW-1185">Reference proteome</keyword>
<feature type="non-terminal residue" evidence="1">
    <location>
        <position position="1"/>
    </location>
</feature>
<protein>
    <submittedName>
        <fullName evidence="1">Uncharacterized protein</fullName>
    </submittedName>
</protein>
<proteinExistence type="predicted"/>
<evidence type="ECO:0000313" key="1">
    <source>
        <dbReference type="EMBL" id="KAK0429631.1"/>
    </source>
</evidence>
<dbReference type="Proteomes" id="UP001175226">
    <property type="component" value="Unassembled WGS sequence"/>
</dbReference>
<evidence type="ECO:0000313" key="2">
    <source>
        <dbReference type="Proteomes" id="UP001175226"/>
    </source>
</evidence>
<accession>A0AA39MCE0</accession>
<reference evidence="1" key="1">
    <citation type="submission" date="2023-06" db="EMBL/GenBank/DDBJ databases">
        <authorList>
            <consortium name="Lawrence Berkeley National Laboratory"/>
            <person name="Ahrendt S."/>
            <person name="Sahu N."/>
            <person name="Indic B."/>
            <person name="Wong-Bajracharya J."/>
            <person name="Merenyi Z."/>
            <person name="Ke H.-M."/>
            <person name="Monk M."/>
            <person name="Kocsube S."/>
            <person name="Drula E."/>
            <person name="Lipzen A."/>
            <person name="Balint B."/>
            <person name="Henrissat B."/>
            <person name="Andreopoulos B."/>
            <person name="Martin F.M."/>
            <person name="Harder C.B."/>
            <person name="Rigling D."/>
            <person name="Ford K.L."/>
            <person name="Foster G.D."/>
            <person name="Pangilinan J."/>
            <person name="Papanicolaou A."/>
            <person name="Barry K."/>
            <person name="LaButti K."/>
            <person name="Viragh M."/>
            <person name="Koriabine M."/>
            <person name="Yan M."/>
            <person name="Riley R."/>
            <person name="Champramary S."/>
            <person name="Plett K.L."/>
            <person name="Tsai I.J."/>
            <person name="Slot J."/>
            <person name="Sipos G."/>
            <person name="Plett J."/>
            <person name="Nagy L.G."/>
            <person name="Grigoriev I.V."/>
        </authorList>
    </citation>
    <scope>NUCLEOTIDE SEQUENCE</scope>
    <source>
        <strain evidence="1">FPL87.14</strain>
    </source>
</reference>
<name>A0AA39MCE0_9AGAR</name>
<sequence>LQPDEKEPLLPGNPAEHYQISNSKHYPLDLNLWLNDHEGDVALTICLYHKIMTLAYLEFQLGLYS</sequence>